<keyword evidence="3" id="KW-1185">Reference proteome</keyword>
<dbReference type="Proteomes" id="UP000596660">
    <property type="component" value="Unplaced"/>
</dbReference>
<dbReference type="InterPro" id="IPR044730">
    <property type="entry name" value="RNase_H-like_dom_plant"/>
</dbReference>
<sequence>MVLGGSTWGVAWGAAMWGSCLELYVIARKGLWGVVTDNVGYVLASTCLKIEGVFDVEVVEALGARHALQVAFDAGLQRLVLETDCLKLFTHLSKKIVEPTIFGLIVKDILAISSLGATVKYSHVRKQGNTVAHIRPSLAIIH</sequence>
<dbReference type="CDD" id="cd06222">
    <property type="entry name" value="RNase_H_like"/>
    <property type="match status" value="1"/>
</dbReference>
<evidence type="ECO:0000259" key="1">
    <source>
        <dbReference type="Pfam" id="PF13456"/>
    </source>
</evidence>
<dbReference type="GO" id="GO:0003676">
    <property type="term" value="F:nucleic acid binding"/>
    <property type="evidence" value="ECO:0007669"/>
    <property type="project" value="InterPro"/>
</dbReference>
<dbReference type="InterPro" id="IPR052929">
    <property type="entry name" value="RNase_H-like_EbsB-rel"/>
</dbReference>
<evidence type="ECO:0000313" key="3">
    <source>
        <dbReference type="Proteomes" id="UP000596660"/>
    </source>
</evidence>
<evidence type="ECO:0000313" key="2">
    <source>
        <dbReference type="EnsemblPlants" id="AUR62038427-RA:cds"/>
    </source>
</evidence>
<feature type="domain" description="RNase H type-1" evidence="1">
    <location>
        <begin position="33"/>
        <end position="133"/>
    </location>
</feature>
<dbReference type="GO" id="GO:0004523">
    <property type="term" value="F:RNA-DNA hybrid ribonuclease activity"/>
    <property type="evidence" value="ECO:0007669"/>
    <property type="project" value="InterPro"/>
</dbReference>
<dbReference type="InterPro" id="IPR036397">
    <property type="entry name" value="RNaseH_sf"/>
</dbReference>
<protein>
    <recommendedName>
        <fullName evidence="1">RNase H type-1 domain-containing protein</fullName>
    </recommendedName>
</protein>
<dbReference type="PANTHER" id="PTHR47074">
    <property type="entry name" value="BNAC02G40300D PROTEIN"/>
    <property type="match status" value="1"/>
</dbReference>
<dbReference type="Gramene" id="AUR62038427-RA">
    <property type="protein sequence ID" value="AUR62038427-RA:cds"/>
    <property type="gene ID" value="AUR62038427"/>
</dbReference>
<dbReference type="EnsemblPlants" id="AUR62038427-RA">
    <property type="protein sequence ID" value="AUR62038427-RA:cds"/>
    <property type="gene ID" value="AUR62038427"/>
</dbReference>
<dbReference type="AlphaFoldDB" id="A0A803N0E3"/>
<name>A0A803N0E3_CHEQI</name>
<proteinExistence type="predicted"/>
<reference evidence="2" key="2">
    <citation type="submission" date="2021-03" db="UniProtKB">
        <authorList>
            <consortium name="EnsemblPlants"/>
        </authorList>
    </citation>
    <scope>IDENTIFICATION</scope>
</reference>
<accession>A0A803N0E3</accession>
<reference evidence="2" key="1">
    <citation type="journal article" date="2017" name="Nature">
        <title>The genome of Chenopodium quinoa.</title>
        <authorList>
            <person name="Jarvis D.E."/>
            <person name="Ho Y.S."/>
            <person name="Lightfoot D.J."/>
            <person name="Schmoeckel S.M."/>
            <person name="Li B."/>
            <person name="Borm T.J.A."/>
            <person name="Ohyanagi H."/>
            <person name="Mineta K."/>
            <person name="Michell C.T."/>
            <person name="Saber N."/>
            <person name="Kharbatia N.M."/>
            <person name="Rupper R.R."/>
            <person name="Sharp A.R."/>
            <person name="Dally N."/>
            <person name="Boughton B.A."/>
            <person name="Woo Y.H."/>
            <person name="Gao G."/>
            <person name="Schijlen E.G.W.M."/>
            <person name="Guo X."/>
            <person name="Momin A.A."/>
            <person name="Negrao S."/>
            <person name="Al-Babili S."/>
            <person name="Gehring C."/>
            <person name="Roessner U."/>
            <person name="Jung C."/>
            <person name="Murphy K."/>
            <person name="Arold S.T."/>
            <person name="Gojobori T."/>
            <person name="van der Linden C.G."/>
            <person name="van Loo E.N."/>
            <person name="Jellen E.N."/>
            <person name="Maughan P.J."/>
            <person name="Tester M."/>
        </authorList>
    </citation>
    <scope>NUCLEOTIDE SEQUENCE [LARGE SCALE GENOMIC DNA]</scope>
    <source>
        <strain evidence="2">cv. PI 614886</strain>
    </source>
</reference>
<dbReference type="PANTHER" id="PTHR47074:SF48">
    <property type="entry name" value="POLYNUCLEOTIDYL TRANSFERASE, RIBONUCLEASE H-LIKE SUPERFAMILY PROTEIN"/>
    <property type="match status" value="1"/>
</dbReference>
<dbReference type="InterPro" id="IPR002156">
    <property type="entry name" value="RNaseH_domain"/>
</dbReference>
<dbReference type="Gene3D" id="3.30.420.10">
    <property type="entry name" value="Ribonuclease H-like superfamily/Ribonuclease H"/>
    <property type="match status" value="1"/>
</dbReference>
<organism evidence="2 3">
    <name type="scientific">Chenopodium quinoa</name>
    <name type="common">Quinoa</name>
    <dbReference type="NCBI Taxonomy" id="63459"/>
    <lineage>
        <taxon>Eukaryota</taxon>
        <taxon>Viridiplantae</taxon>
        <taxon>Streptophyta</taxon>
        <taxon>Embryophyta</taxon>
        <taxon>Tracheophyta</taxon>
        <taxon>Spermatophyta</taxon>
        <taxon>Magnoliopsida</taxon>
        <taxon>eudicotyledons</taxon>
        <taxon>Gunneridae</taxon>
        <taxon>Pentapetalae</taxon>
        <taxon>Caryophyllales</taxon>
        <taxon>Chenopodiaceae</taxon>
        <taxon>Chenopodioideae</taxon>
        <taxon>Atripliceae</taxon>
        <taxon>Chenopodium</taxon>
    </lineage>
</organism>
<dbReference type="Pfam" id="PF13456">
    <property type="entry name" value="RVT_3"/>
    <property type="match status" value="1"/>
</dbReference>